<dbReference type="EMBL" id="PKMF04000565">
    <property type="protein sequence ID" value="KAK7825753.1"/>
    <property type="molecule type" value="Genomic_DNA"/>
</dbReference>
<dbReference type="Proteomes" id="UP000237347">
    <property type="component" value="Unassembled WGS sequence"/>
</dbReference>
<dbReference type="PANTHER" id="PTHR31900:SF34">
    <property type="entry name" value="EMB|CAB62440.1-RELATED"/>
    <property type="match status" value="1"/>
</dbReference>
<gene>
    <name evidence="1" type="ORF">CFP56_032775</name>
</gene>
<evidence type="ECO:0000313" key="1">
    <source>
        <dbReference type="EMBL" id="KAK7825753.1"/>
    </source>
</evidence>
<accession>A0AAW0JFP7</accession>
<sequence length="159" mass="18439">MSIFLHLKLTIGKMMDCCKCRDRVFDLLAALNHVKFLSIFAKCLRYGYFHPSSFQNLVRLDFKINDCSWHVLKSLLHISPNLEILVVTKEQPKYPFHLSSHLTSVCYGGFEGLEYELEFIECTLKTMKVQVSDGELKESVLEELSMFPRCSKTCLLTFE</sequence>
<organism evidence="1 2">
    <name type="scientific">Quercus suber</name>
    <name type="common">Cork oak</name>
    <dbReference type="NCBI Taxonomy" id="58331"/>
    <lineage>
        <taxon>Eukaryota</taxon>
        <taxon>Viridiplantae</taxon>
        <taxon>Streptophyta</taxon>
        <taxon>Embryophyta</taxon>
        <taxon>Tracheophyta</taxon>
        <taxon>Spermatophyta</taxon>
        <taxon>Magnoliopsida</taxon>
        <taxon>eudicotyledons</taxon>
        <taxon>Gunneridae</taxon>
        <taxon>Pentapetalae</taxon>
        <taxon>rosids</taxon>
        <taxon>fabids</taxon>
        <taxon>Fagales</taxon>
        <taxon>Fagaceae</taxon>
        <taxon>Quercus</taxon>
    </lineage>
</organism>
<dbReference type="AlphaFoldDB" id="A0AAW0JFP7"/>
<comment type="caution">
    <text evidence="1">The sequence shown here is derived from an EMBL/GenBank/DDBJ whole genome shotgun (WGS) entry which is preliminary data.</text>
</comment>
<keyword evidence="2" id="KW-1185">Reference proteome</keyword>
<dbReference type="PANTHER" id="PTHR31900">
    <property type="entry name" value="F-BOX/RNI SUPERFAMILY PROTEIN-RELATED"/>
    <property type="match status" value="1"/>
</dbReference>
<evidence type="ECO:0000313" key="2">
    <source>
        <dbReference type="Proteomes" id="UP000237347"/>
    </source>
</evidence>
<protein>
    <recommendedName>
        <fullName evidence="3">FBD domain-containing protein</fullName>
    </recommendedName>
</protein>
<proteinExistence type="predicted"/>
<name>A0AAW0JFP7_QUESU</name>
<evidence type="ECO:0008006" key="3">
    <source>
        <dbReference type="Google" id="ProtNLM"/>
    </source>
</evidence>
<reference evidence="1 2" key="1">
    <citation type="journal article" date="2018" name="Sci. Data">
        <title>The draft genome sequence of cork oak.</title>
        <authorList>
            <person name="Ramos A.M."/>
            <person name="Usie A."/>
            <person name="Barbosa P."/>
            <person name="Barros P.M."/>
            <person name="Capote T."/>
            <person name="Chaves I."/>
            <person name="Simoes F."/>
            <person name="Abreu I."/>
            <person name="Carrasquinho I."/>
            <person name="Faro C."/>
            <person name="Guimaraes J.B."/>
            <person name="Mendonca D."/>
            <person name="Nobrega F."/>
            <person name="Rodrigues L."/>
            <person name="Saibo N.J.M."/>
            <person name="Varela M.C."/>
            <person name="Egas C."/>
            <person name="Matos J."/>
            <person name="Miguel C.M."/>
            <person name="Oliveira M.M."/>
            <person name="Ricardo C.P."/>
            <person name="Goncalves S."/>
        </authorList>
    </citation>
    <scope>NUCLEOTIDE SEQUENCE [LARGE SCALE GENOMIC DNA]</scope>
    <source>
        <strain evidence="2">cv. HL8</strain>
    </source>
</reference>
<dbReference type="InterPro" id="IPR050232">
    <property type="entry name" value="FBL13/AtMIF1-like"/>
</dbReference>